<dbReference type="InterPro" id="IPR029063">
    <property type="entry name" value="SAM-dependent_MTases_sf"/>
</dbReference>
<dbReference type="Pfam" id="PF13649">
    <property type="entry name" value="Methyltransf_25"/>
    <property type="match status" value="1"/>
</dbReference>
<dbReference type="AlphaFoldDB" id="A0A445N2Q4"/>
<dbReference type="Gene3D" id="3.40.50.150">
    <property type="entry name" value="Vaccinia Virus protein VP39"/>
    <property type="match status" value="1"/>
</dbReference>
<organism evidence="3">
    <name type="scientific">uncultured Desulfobacterium sp</name>
    <dbReference type="NCBI Taxonomy" id="201089"/>
    <lineage>
        <taxon>Bacteria</taxon>
        <taxon>Pseudomonadati</taxon>
        <taxon>Thermodesulfobacteriota</taxon>
        <taxon>Desulfobacteria</taxon>
        <taxon>Desulfobacterales</taxon>
        <taxon>Desulfobacteriaceae</taxon>
        <taxon>Desulfobacterium</taxon>
        <taxon>environmental samples</taxon>
    </lineage>
</organism>
<dbReference type="PANTHER" id="PTHR43861">
    <property type="entry name" value="TRANS-ACONITATE 2-METHYLTRANSFERASE-RELATED"/>
    <property type="match status" value="1"/>
</dbReference>
<feature type="domain" description="Methyltransferase" evidence="2">
    <location>
        <begin position="19"/>
        <end position="107"/>
    </location>
</feature>
<evidence type="ECO:0000259" key="2">
    <source>
        <dbReference type="Pfam" id="PF13649"/>
    </source>
</evidence>
<keyword evidence="1" id="KW-0808">Transferase</keyword>
<protein>
    <recommendedName>
        <fullName evidence="2">Methyltransferase domain-containing protein</fullName>
    </recommendedName>
</protein>
<dbReference type="SUPFAM" id="SSF53335">
    <property type="entry name" value="S-adenosyl-L-methionine-dependent methyltransferases"/>
    <property type="match status" value="1"/>
</dbReference>
<evidence type="ECO:0000256" key="1">
    <source>
        <dbReference type="ARBA" id="ARBA00022679"/>
    </source>
</evidence>
<dbReference type="CDD" id="cd02440">
    <property type="entry name" value="AdoMet_MTases"/>
    <property type="match status" value="1"/>
</dbReference>
<accession>A0A445N2Q4</accession>
<name>A0A445N2Q4_9BACT</name>
<proteinExistence type="predicted"/>
<dbReference type="EMBL" id="OJIN01000223">
    <property type="protein sequence ID" value="SPD75973.1"/>
    <property type="molecule type" value="Genomic_DNA"/>
</dbReference>
<evidence type="ECO:0000313" key="3">
    <source>
        <dbReference type="EMBL" id="SPD75973.1"/>
    </source>
</evidence>
<gene>
    <name evidence="3" type="ORF">PITCH_A780103</name>
</gene>
<dbReference type="InterPro" id="IPR041698">
    <property type="entry name" value="Methyltransf_25"/>
</dbReference>
<reference evidence="3" key="1">
    <citation type="submission" date="2018-01" db="EMBL/GenBank/DDBJ databases">
        <authorList>
            <person name="Regsiter A."/>
            <person name="William W."/>
        </authorList>
    </citation>
    <scope>NUCLEOTIDE SEQUENCE</scope>
    <source>
        <strain evidence="3">TRIP AH-1</strain>
    </source>
</reference>
<dbReference type="GO" id="GO:0016740">
    <property type="term" value="F:transferase activity"/>
    <property type="evidence" value="ECO:0007669"/>
    <property type="project" value="UniProtKB-KW"/>
</dbReference>
<sequence>MQPAQFLVANIDLLPKGRVLDVAMGRGRNAIYLAMLGFDVEGIDISSEAVKSATEDAAKAGVSLKARVADLEGGYVIEKGAYDIIICFNYLHRALIPQIKGGLRPGGMVVYETYIVDQIRFGRPKNPDYLLKHNELLDMFRKFRVIRYHEGIIDNSKAVAGIVAQKT</sequence>